<evidence type="ECO:0000259" key="3">
    <source>
        <dbReference type="Pfam" id="PF03629"/>
    </source>
</evidence>
<reference evidence="4 5" key="1">
    <citation type="submission" date="2016-10" db="EMBL/GenBank/DDBJ databases">
        <authorList>
            <person name="de Groot N.N."/>
        </authorList>
    </citation>
    <scope>NUCLEOTIDE SEQUENCE [LARGE SCALE GENOMIC DNA]</scope>
    <source>
        <strain evidence="4 5">DSM 21039</strain>
    </source>
</reference>
<accession>A0A1H7ZZ80</accession>
<dbReference type="InterPro" id="IPR036514">
    <property type="entry name" value="SGNH_hydro_sf"/>
</dbReference>
<organism evidence="4 5">
    <name type="scientific">Chitinophaga rupis</name>
    <dbReference type="NCBI Taxonomy" id="573321"/>
    <lineage>
        <taxon>Bacteria</taxon>
        <taxon>Pseudomonadati</taxon>
        <taxon>Bacteroidota</taxon>
        <taxon>Chitinophagia</taxon>
        <taxon>Chitinophagales</taxon>
        <taxon>Chitinophagaceae</taxon>
        <taxon>Chitinophaga</taxon>
    </lineage>
</organism>
<dbReference type="EMBL" id="FOBB01000005">
    <property type="protein sequence ID" value="SEM63760.1"/>
    <property type="molecule type" value="Genomic_DNA"/>
</dbReference>
<name>A0A1H7ZZ80_9BACT</name>
<dbReference type="InterPro" id="IPR052940">
    <property type="entry name" value="Carb_Esterase_6"/>
</dbReference>
<feature type="signal peptide" evidence="2">
    <location>
        <begin position="1"/>
        <end position="17"/>
    </location>
</feature>
<evidence type="ECO:0000313" key="5">
    <source>
        <dbReference type="Proteomes" id="UP000198984"/>
    </source>
</evidence>
<dbReference type="AlphaFoldDB" id="A0A1H7ZZ80"/>
<keyword evidence="2" id="KW-0732">Signal</keyword>
<proteinExistence type="predicted"/>
<evidence type="ECO:0000313" key="4">
    <source>
        <dbReference type="EMBL" id="SEM63760.1"/>
    </source>
</evidence>
<dbReference type="Proteomes" id="UP000198984">
    <property type="component" value="Unassembled WGS sequence"/>
</dbReference>
<gene>
    <name evidence="4" type="ORF">SAMN04488505_105259</name>
</gene>
<sequence>MLLLICLLTLQTTMAQHKTLFLAAGQSNAVGMGDSTASVQCTALEYRYSGDALVPLKDPVGYAELQFQKANSGSAWPAFAKAYHDLTGSQVVIVAAARGGSSCHYKAELSNYGTWDNWGRLPLFDSAVIKARAAARKTGLPVAGILWSQGERDANAVNAQQLTAEEYEQQLTLLINQFRAALGKELNFYIIQTGYYLNHPSQGFDAIRKAQENVAGKMKHVFIVYRETGGFKEKGWMKDEIHYNQTALNDIGSAVAKQVVLKEKKKP</sequence>
<feature type="domain" description="Sialate O-acetylesterase" evidence="3">
    <location>
        <begin position="18"/>
        <end position="259"/>
    </location>
</feature>
<feature type="chain" id="PRO_5011485889" description="Sialate O-acetylesterase domain-containing protein" evidence="2">
    <location>
        <begin position="18"/>
        <end position="267"/>
    </location>
</feature>
<dbReference type="SUPFAM" id="SSF52266">
    <property type="entry name" value="SGNH hydrolase"/>
    <property type="match status" value="1"/>
</dbReference>
<keyword evidence="5" id="KW-1185">Reference proteome</keyword>
<protein>
    <recommendedName>
        <fullName evidence="3">Sialate O-acetylesterase domain-containing protein</fullName>
    </recommendedName>
</protein>
<dbReference type="Pfam" id="PF03629">
    <property type="entry name" value="SASA"/>
    <property type="match status" value="1"/>
</dbReference>
<dbReference type="PANTHER" id="PTHR31988:SF19">
    <property type="entry name" value="9-O-ACETYL-N-ACETYLNEURAMINIC ACID DEACETYLASE-RELATED"/>
    <property type="match status" value="1"/>
</dbReference>
<dbReference type="Gene3D" id="3.40.50.1110">
    <property type="entry name" value="SGNH hydrolase"/>
    <property type="match status" value="1"/>
</dbReference>
<dbReference type="PANTHER" id="PTHR31988">
    <property type="entry name" value="ESTERASE, PUTATIVE (DUF303)-RELATED"/>
    <property type="match status" value="1"/>
</dbReference>
<dbReference type="InterPro" id="IPR005181">
    <property type="entry name" value="SASA"/>
</dbReference>
<dbReference type="STRING" id="573321.SAMN04488505_105259"/>
<keyword evidence="1" id="KW-0378">Hydrolase</keyword>
<evidence type="ECO:0000256" key="1">
    <source>
        <dbReference type="ARBA" id="ARBA00022801"/>
    </source>
</evidence>
<dbReference type="GO" id="GO:0016788">
    <property type="term" value="F:hydrolase activity, acting on ester bonds"/>
    <property type="evidence" value="ECO:0007669"/>
    <property type="project" value="UniProtKB-ARBA"/>
</dbReference>
<evidence type="ECO:0000256" key="2">
    <source>
        <dbReference type="SAM" id="SignalP"/>
    </source>
</evidence>